<sequence length="47" mass="5129">MLRTVIIPLRLSRRNTRAQGLFDEAFAAINVPAVDVLGFPLIAAMCS</sequence>
<dbReference type="Proteomes" id="UP001231124">
    <property type="component" value="Unassembled WGS sequence"/>
</dbReference>
<keyword evidence="2" id="KW-1185">Reference proteome</keyword>
<organism evidence="1 2">
    <name type="scientific">Methylobacterium aerolatum</name>
    <dbReference type="NCBI Taxonomy" id="418708"/>
    <lineage>
        <taxon>Bacteria</taxon>
        <taxon>Pseudomonadati</taxon>
        <taxon>Pseudomonadota</taxon>
        <taxon>Alphaproteobacteria</taxon>
        <taxon>Hyphomicrobiales</taxon>
        <taxon>Methylobacteriaceae</taxon>
        <taxon>Methylobacterium</taxon>
    </lineage>
</organism>
<dbReference type="EMBL" id="JAUSVP010000003">
    <property type="protein sequence ID" value="MDQ0447093.1"/>
    <property type="molecule type" value="Genomic_DNA"/>
</dbReference>
<dbReference type="RefSeq" id="WP_307354123.1">
    <property type="nucleotide sequence ID" value="NZ_JAUSVP010000003.1"/>
</dbReference>
<protein>
    <submittedName>
        <fullName evidence="1">Uncharacterized protein</fullName>
    </submittedName>
</protein>
<evidence type="ECO:0000313" key="1">
    <source>
        <dbReference type="EMBL" id="MDQ0447093.1"/>
    </source>
</evidence>
<comment type="caution">
    <text evidence="1">The sequence shown here is derived from an EMBL/GenBank/DDBJ whole genome shotgun (WGS) entry which is preliminary data.</text>
</comment>
<gene>
    <name evidence="1" type="ORF">QO012_001584</name>
</gene>
<proteinExistence type="predicted"/>
<evidence type="ECO:0000313" key="2">
    <source>
        <dbReference type="Proteomes" id="UP001231124"/>
    </source>
</evidence>
<reference evidence="1 2" key="1">
    <citation type="submission" date="2023-07" db="EMBL/GenBank/DDBJ databases">
        <title>Genomic Encyclopedia of Type Strains, Phase IV (KMG-IV): sequencing the most valuable type-strain genomes for metagenomic binning, comparative biology and taxonomic classification.</title>
        <authorList>
            <person name="Goeker M."/>
        </authorList>
    </citation>
    <scope>NUCLEOTIDE SEQUENCE [LARGE SCALE GENOMIC DNA]</scope>
    <source>
        <strain evidence="1 2">DSM 19013</strain>
    </source>
</reference>
<accession>A0ABU0HXM1</accession>
<name>A0ABU0HXM1_9HYPH</name>